<evidence type="ECO:0000259" key="1">
    <source>
        <dbReference type="Pfam" id="PF07638"/>
    </source>
</evidence>
<dbReference type="InterPro" id="IPR013325">
    <property type="entry name" value="RNA_pol_sigma_r2"/>
</dbReference>
<dbReference type="NCBIfam" id="TIGR02937">
    <property type="entry name" value="sigma70-ECF"/>
    <property type="match status" value="1"/>
</dbReference>
<dbReference type="SUPFAM" id="SSF88946">
    <property type="entry name" value="Sigma2 domain of RNA polymerase sigma factors"/>
    <property type="match status" value="1"/>
</dbReference>
<dbReference type="EMBL" id="BJUD01000049">
    <property type="protein sequence ID" value="GEK29365.1"/>
    <property type="molecule type" value="Genomic_DNA"/>
</dbReference>
<keyword evidence="4" id="KW-1185">Reference proteome</keyword>
<accession>A0A0R2KXP3</accession>
<dbReference type="GO" id="GO:0006352">
    <property type="term" value="P:DNA-templated transcription initiation"/>
    <property type="evidence" value="ECO:0007669"/>
    <property type="project" value="InterPro"/>
</dbReference>
<evidence type="ECO:0000313" key="5">
    <source>
        <dbReference type="Proteomes" id="UP000321429"/>
    </source>
</evidence>
<evidence type="ECO:0000313" key="3">
    <source>
        <dbReference type="EMBL" id="KRN94242.1"/>
    </source>
</evidence>
<dbReference type="Proteomes" id="UP000051139">
    <property type="component" value="Unassembled WGS sequence"/>
</dbReference>
<comment type="caution">
    <text evidence="3">The sequence shown here is derived from an EMBL/GenBank/DDBJ whole genome shotgun (WGS) entry which is preliminary data.</text>
</comment>
<reference evidence="3 4" key="1">
    <citation type="journal article" date="2015" name="Genome Announc.">
        <title>Expanding the biotechnology potential of lactobacilli through comparative genomics of 213 strains and associated genera.</title>
        <authorList>
            <person name="Sun Z."/>
            <person name="Harris H.M."/>
            <person name="McCann A."/>
            <person name="Guo C."/>
            <person name="Argimon S."/>
            <person name="Zhang W."/>
            <person name="Yang X."/>
            <person name="Jeffery I.B."/>
            <person name="Cooney J.C."/>
            <person name="Kagawa T.F."/>
            <person name="Liu W."/>
            <person name="Song Y."/>
            <person name="Salvetti E."/>
            <person name="Wrobel A."/>
            <person name="Rasinkangas P."/>
            <person name="Parkhill J."/>
            <person name="Rea M.C."/>
            <person name="O'Sullivan O."/>
            <person name="Ritari J."/>
            <person name="Douillard F.P."/>
            <person name="Paul Ross R."/>
            <person name="Yang R."/>
            <person name="Briner A.E."/>
            <person name="Felis G.E."/>
            <person name="de Vos W.M."/>
            <person name="Barrangou R."/>
            <person name="Klaenhammer T.R."/>
            <person name="Caufield P.W."/>
            <person name="Cui Y."/>
            <person name="Zhang H."/>
            <person name="O'Toole P.W."/>
        </authorList>
    </citation>
    <scope>NUCLEOTIDE SEQUENCE [LARGE SCALE GENOMIC DNA]</scope>
    <source>
        <strain evidence="3 4">DSM 22696</strain>
    </source>
</reference>
<dbReference type="PATRIC" id="fig|348151.3.peg.609"/>
<protein>
    <recommendedName>
        <fullName evidence="1">RNA polymerase sigma-70 ECF-like HTH domain-containing protein</fullName>
    </recommendedName>
</protein>
<dbReference type="STRING" id="348151.IV55_GL000593"/>
<evidence type="ECO:0000313" key="4">
    <source>
        <dbReference type="Proteomes" id="UP000051139"/>
    </source>
</evidence>
<name>A0A0R2KXP3_9LACO</name>
<reference evidence="2 5" key="2">
    <citation type="submission" date="2019-07" db="EMBL/GenBank/DDBJ databases">
        <title>Whole genome shotgun sequence of Lactobacillus siliginis NBRC 101315.</title>
        <authorList>
            <person name="Hosoyama A."/>
            <person name="Uohara A."/>
            <person name="Ohji S."/>
            <person name="Ichikawa N."/>
        </authorList>
    </citation>
    <scope>NUCLEOTIDE SEQUENCE [LARGE SCALE GENOMIC DNA]</scope>
    <source>
        <strain evidence="2 5">NBRC 101315</strain>
    </source>
</reference>
<organism evidence="3 4">
    <name type="scientific">Furfurilactobacillus siliginis</name>
    <dbReference type="NCBI Taxonomy" id="348151"/>
    <lineage>
        <taxon>Bacteria</taxon>
        <taxon>Bacillati</taxon>
        <taxon>Bacillota</taxon>
        <taxon>Bacilli</taxon>
        <taxon>Lactobacillales</taxon>
        <taxon>Lactobacillaceae</taxon>
        <taxon>Furfurilactobacillus</taxon>
    </lineage>
</organism>
<sequence>MVWLSRQQEDTLIEIAKGGDEVAFEQLFTQYLPLINKWYRKLNFAQQLVDRDDWQQECRMVLFNTLNRYQGRHAGEFATYFRLNVRNRGFDLKRRQNARKRQSDQDDEALDGQAETIQIPSHHPDGLALVVLKERLDEVQSELSAFEAEVWRELMNGVDLAEMTIRLKCSDRRLRNAINRCRIKFTKTLQPTGND</sequence>
<evidence type="ECO:0000313" key="2">
    <source>
        <dbReference type="EMBL" id="GEK29365.1"/>
    </source>
</evidence>
<dbReference type="Gene3D" id="1.10.1740.10">
    <property type="match status" value="1"/>
</dbReference>
<dbReference type="InterPro" id="IPR014284">
    <property type="entry name" value="RNA_pol_sigma-70_dom"/>
</dbReference>
<dbReference type="InterPro" id="IPR053812">
    <property type="entry name" value="HTH_Sigma70_ECF-like"/>
</dbReference>
<dbReference type="EMBL" id="JQCB01000016">
    <property type="protein sequence ID" value="KRN94242.1"/>
    <property type="molecule type" value="Genomic_DNA"/>
</dbReference>
<proteinExistence type="predicted"/>
<gene>
    <name evidence="3" type="ORF">IV55_GL000593</name>
    <name evidence="2" type="ORF">LSI01_16760</name>
</gene>
<dbReference type="Pfam" id="PF07638">
    <property type="entry name" value="Sigma70_ECF"/>
    <property type="match status" value="1"/>
</dbReference>
<dbReference type="GO" id="GO:0003700">
    <property type="term" value="F:DNA-binding transcription factor activity"/>
    <property type="evidence" value="ECO:0007669"/>
    <property type="project" value="InterPro"/>
</dbReference>
<feature type="domain" description="RNA polymerase sigma-70 ECF-like HTH" evidence="1">
    <location>
        <begin position="12"/>
        <end position="189"/>
    </location>
</feature>
<dbReference type="OrthoDB" id="1767844at2"/>
<dbReference type="AlphaFoldDB" id="A0A0R2KXP3"/>
<dbReference type="Proteomes" id="UP000321429">
    <property type="component" value="Unassembled WGS sequence"/>
</dbReference>
<dbReference type="RefSeq" id="WP_057811421.1">
    <property type="nucleotide sequence ID" value="NZ_BJUD01000049.1"/>
</dbReference>